<evidence type="ECO:0000259" key="7">
    <source>
        <dbReference type="Pfam" id="PF08281"/>
    </source>
</evidence>
<dbReference type="GO" id="GO:0003677">
    <property type="term" value="F:DNA binding"/>
    <property type="evidence" value="ECO:0007669"/>
    <property type="project" value="UniProtKB-KW"/>
</dbReference>
<dbReference type="PANTHER" id="PTHR43133">
    <property type="entry name" value="RNA POLYMERASE ECF-TYPE SIGMA FACTO"/>
    <property type="match status" value="1"/>
</dbReference>
<dbReference type="NCBIfam" id="TIGR02937">
    <property type="entry name" value="sigma70-ECF"/>
    <property type="match status" value="1"/>
</dbReference>
<reference evidence="8" key="1">
    <citation type="submission" date="2020-04" db="EMBL/GenBank/DDBJ databases">
        <authorList>
            <person name="Zhang T."/>
        </authorList>
    </citation>
    <scope>NUCLEOTIDE SEQUENCE</scope>
    <source>
        <strain evidence="8">HKST-UBA11</strain>
    </source>
</reference>
<evidence type="ECO:0000313" key="9">
    <source>
        <dbReference type="Proteomes" id="UP000754563"/>
    </source>
</evidence>
<dbReference type="InterPro" id="IPR014284">
    <property type="entry name" value="RNA_pol_sigma-70_dom"/>
</dbReference>
<dbReference type="Proteomes" id="UP000754563">
    <property type="component" value="Unassembled WGS sequence"/>
</dbReference>
<protein>
    <submittedName>
        <fullName evidence="8">RNA polymerase sigma factor</fullName>
    </submittedName>
</protein>
<evidence type="ECO:0000256" key="5">
    <source>
        <dbReference type="ARBA" id="ARBA00023163"/>
    </source>
</evidence>
<keyword evidence="2" id="KW-0805">Transcription regulation</keyword>
<dbReference type="InterPro" id="IPR036388">
    <property type="entry name" value="WH-like_DNA-bd_sf"/>
</dbReference>
<organism evidence="8 9">
    <name type="scientific">Candidatus Dojkabacteria bacterium</name>
    <dbReference type="NCBI Taxonomy" id="2099670"/>
    <lineage>
        <taxon>Bacteria</taxon>
        <taxon>Candidatus Dojkabacteria</taxon>
    </lineage>
</organism>
<keyword evidence="5" id="KW-0804">Transcription</keyword>
<dbReference type="EMBL" id="JAGQLH010000065">
    <property type="protein sequence ID" value="MCA9385993.1"/>
    <property type="molecule type" value="Genomic_DNA"/>
</dbReference>
<evidence type="ECO:0000256" key="1">
    <source>
        <dbReference type="ARBA" id="ARBA00010641"/>
    </source>
</evidence>
<dbReference type="Gene3D" id="1.10.10.10">
    <property type="entry name" value="Winged helix-like DNA-binding domain superfamily/Winged helix DNA-binding domain"/>
    <property type="match status" value="1"/>
</dbReference>
<accession>A0A955RL62</accession>
<comment type="caution">
    <text evidence="8">The sequence shown here is derived from an EMBL/GenBank/DDBJ whole genome shotgun (WGS) entry which is preliminary data.</text>
</comment>
<proteinExistence type="inferred from homology"/>
<feature type="domain" description="RNA polymerase sigma factor 70 region 4 type 2" evidence="7">
    <location>
        <begin position="128"/>
        <end position="170"/>
    </location>
</feature>
<dbReference type="InterPro" id="IPR013325">
    <property type="entry name" value="RNA_pol_sigma_r2"/>
</dbReference>
<dbReference type="GO" id="GO:0016987">
    <property type="term" value="F:sigma factor activity"/>
    <property type="evidence" value="ECO:0007669"/>
    <property type="project" value="UniProtKB-KW"/>
</dbReference>
<dbReference type="PANTHER" id="PTHR43133:SF52">
    <property type="entry name" value="ECF RNA POLYMERASE SIGMA FACTOR SIGL"/>
    <property type="match status" value="1"/>
</dbReference>
<dbReference type="GO" id="GO:0006352">
    <property type="term" value="P:DNA-templated transcription initiation"/>
    <property type="evidence" value="ECO:0007669"/>
    <property type="project" value="InterPro"/>
</dbReference>
<dbReference type="Pfam" id="PF04542">
    <property type="entry name" value="Sigma70_r2"/>
    <property type="match status" value="1"/>
</dbReference>
<evidence type="ECO:0000256" key="3">
    <source>
        <dbReference type="ARBA" id="ARBA00023082"/>
    </source>
</evidence>
<comment type="similarity">
    <text evidence="1">Belongs to the sigma-70 factor family. ECF subfamily.</text>
</comment>
<dbReference type="Pfam" id="PF08281">
    <property type="entry name" value="Sigma70_r4_2"/>
    <property type="match status" value="1"/>
</dbReference>
<dbReference type="SUPFAM" id="SSF88659">
    <property type="entry name" value="Sigma3 and sigma4 domains of RNA polymerase sigma factors"/>
    <property type="match status" value="1"/>
</dbReference>
<dbReference type="InterPro" id="IPR039425">
    <property type="entry name" value="RNA_pol_sigma-70-like"/>
</dbReference>
<name>A0A955RL62_9BACT</name>
<keyword evidence="3" id="KW-0731">Sigma factor</keyword>
<evidence type="ECO:0000256" key="2">
    <source>
        <dbReference type="ARBA" id="ARBA00023015"/>
    </source>
</evidence>
<sequence>MEITEKKIALIKEDPQFFGIIYETYIDEIYRYAFYLAGEKHKAEDVTSMAFMRALEKFHSFSGNQKKLRAWLYRITRNIFIDEVRKKKNQVLRIHEDYEPEDHENFALEEEKSLLVEELVKFITNLEPPIYAEILLMRYKQDLEITEIAEILEKTEQNVRTIIHRATKKLHEIYEMTANLSVAVDTEEVIL</sequence>
<dbReference type="InterPro" id="IPR007627">
    <property type="entry name" value="RNA_pol_sigma70_r2"/>
</dbReference>
<gene>
    <name evidence="8" type="ORF">KC717_05085</name>
</gene>
<feature type="domain" description="RNA polymerase sigma-70 region 2" evidence="6">
    <location>
        <begin position="21"/>
        <end position="88"/>
    </location>
</feature>
<dbReference type="InterPro" id="IPR013324">
    <property type="entry name" value="RNA_pol_sigma_r3/r4-like"/>
</dbReference>
<evidence type="ECO:0000259" key="6">
    <source>
        <dbReference type="Pfam" id="PF04542"/>
    </source>
</evidence>
<dbReference type="SUPFAM" id="SSF88946">
    <property type="entry name" value="Sigma2 domain of RNA polymerase sigma factors"/>
    <property type="match status" value="1"/>
</dbReference>
<evidence type="ECO:0000313" key="8">
    <source>
        <dbReference type="EMBL" id="MCA9385993.1"/>
    </source>
</evidence>
<dbReference type="AlphaFoldDB" id="A0A955RL62"/>
<evidence type="ECO:0000256" key="4">
    <source>
        <dbReference type="ARBA" id="ARBA00023125"/>
    </source>
</evidence>
<dbReference type="Gene3D" id="1.10.1740.10">
    <property type="match status" value="1"/>
</dbReference>
<keyword evidence="4" id="KW-0238">DNA-binding</keyword>
<dbReference type="InterPro" id="IPR013249">
    <property type="entry name" value="RNA_pol_sigma70_r4_t2"/>
</dbReference>
<reference evidence="8" key="2">
    <citation type="journal article" date="2021" name="Microbiome">
        <title>Successional dynamics and alternative stable states in a saline activated sludge microbial community over 9 years.</title>
        <authorList>
            <person name="Wang Y."/>
            <person name="Ye J."/>
            <person name="Ju F."/>
            <person name="Liu L."/>
            <person name="Boyd J.A."/>
            <person name="Deng Y."/>
            <person name="Parks D.H."/>
            <person name="Jiang X."/>
            <person name="Yin X."/>
            <person name="Woodcroft B.J."/>
            <person name="Tyson G.W."/>
            <person name="Hugenholtz P."/>
            <person name="Polz M.F."/>
            <person name="Zhang T."/>
        </authorList>
    </citation>
    <scope>NUCLEOTIDE SEQUENCE</scope>
    <source>
        <strain evidence="8">HKST-UBA11</strain>
    </source>
</reference>